<dbReference type="InterPro" id="IPR027417">
    <property type="entry name" value="P-loop_NTPase"/>
</dbReference>
<evidence type="ECO:0000313" key="6">
    <source>
        <dbReference type="EMBL" id="GGI99557.1"/>
    </source>
</evidence>
<keyword evidence="3" id="KW-0547">Nucleotide-binding</keyword>
<comment type="caution">
    <text evidence="6">The sequence shown here is derived from an EMBL/GenBank/DDBJ whole genome shotgun (WGS) entry which is preliminary data.</text>
</comment>
<dbReference type="PANTHER" id="PTHR43335">
    <property type="entry name" value="ABC TRANSPORTER, ATP-BINDING PROTEIN"/>
    <property type="match status" value="1"/>
</dbReference>
<dbReference type="EMBL" id="BMOY01000006">
    <property type="protein sequence ID" value="GGI99557.1"/>
    <property type="molecule type" value="Genomic_DNA"/>
</dbReference>
<dbReference type="InterPro" id="IPR003439">
    <property type="entry name" value="ABC_transporter-like_ATP-bd"/>
</dbReference>
<dbReference type="Gene3D" id="3.40.50.300">
    <property type="entry name" value="P-loop containing nucleotide triphosphate hydrolases"/>
    <property type="match status" value="1"/>
</dbReference>
<evidence type="ECO:0000259" key="5">
    <source>
        <dbReference type="PROSITE" id="PS50893"/>
    </source>
</evidence>
<reference evidence="6" key="1">
    <citation type="journal article" date="2014" name="Int. J. Syst. Evol. Microbiol.">
        <title>Complete genome sequence of Corynebacterium casei LMG S-19264T (=DSM 44701T), isolated from a smear-ripened cheese.</title>
        <authorList>
            <consortium name="US DOE Joint Genome Institute (JGI-PGF)"/>
            <person name="Walter F."/>
            <person name="Albersmeier A."/>
            <person name="Kalinowski J."/>
            <person name="Ruckert C."/>
        </authorList>
    </citation>
    <scope>NUCLEOTIDE SEQUENCE</scope>
    <source>
        <strain evidence="6">JCM 18487</strain>
    </source>
</reference>
<keyword evidence="7" id="KW-1185">Reference proteome</keyword>
<reference evidence="6" key="2">
    <citation type="submission" date="2020-09" db="EMBL/GenBank/DDBJ databases">
        <authorList>
            <person name="Sun Q."/>
            <person name="Ohkuma M."/>
        </authorList>
    </citation>
    <scope>NUCLEOTIDE SEQUENCE</scope>
    <source>
        <strain evidence="6">JCM 18487</strain>
    </source>
</reference>
<evidence type="ECO:0000313" key="7">
    <source>
        <dbReference type="Proteomes" id="UP000637695"/>
    </source>
</evidence>
<dbReference type="AlphaFoldDB" id="A0A917K590"/>
<dbReference type="SMART" id="SM00382">
    <property type="entry name" value="AAA"/>
    <property type="match status" value="1"/>
</dbReference>
<sequence>MARWMNLVRQGTAGRIAPAGRCEGAAWREVHLRDLTMVFADGTRALDRVSLAIPYGQRVALVGAHESGKTTLLEVLAGRRRWSAGEVVVDGKPWSPRDWRRLRAGMALVAGRPRATLFMRTVWEYVTAPLVHTRLPRAEVVRQAEVALAMVGMQAARDERLAALHRWPARKVALAAAMVRRPHFLLVDDPTDGLDPQAVHELTHLLQAMQWMGVTVMVATHDVDFAAAWAEAVTVLCGGRVLASGDAGLLVDKRLMEQARLRLPLVSLPFALVPGRTAAPPRTLTDAVRELWEMSGSWEGVV</sequence>
<dbReference type="InterPro" id="IPR003593">
    <property type="entry name" value="AAA+_ATPase"/>
</dbReference>
<dbReference type="Pfam" id="PF00005">
    <property type="entry name" value="ABC_tran"/>
    <property type="match status" value="1"/>
</dbReference>
<protein>
    <submittedName>
        <fullName evidence="6">Cobalt ABC transporter ATPase</fullName>
    </submittedName>
</protein>
<dbReference type="PANTHER" id="PTHR43335:SF4">
    <property type="entry name" value="ABC TRANSPORTER, ATP-BINDING PROTEIN"/>
    <property type="match status" value="1"/>
</dbReference>
<gene>
    <name evidence="6" type="ORF">GCM10010885_06040</name>
</gene>
<evidence type="ECO:0000256" key="4">
    <source>
        <dbReference type="ARBA" id="ARBA00022840"/>
    </source>
</evidence>
<dbReference type="PROSITE" id="PS50893">
    <property type="entry name" value="ABC_TRANSPORTER_2"/>
    <property type="match status" value="1"/>
</dbReference>
<feature type="domain" description="ABC transporter" evidence="5">
    <location>
        <begin position="30"/>
        <end position="263"/>
    </location>
</feature>
<organism evidence="6 7">
    <name type="scientific">Alicyclobacillus cellulosilyticus</name>
    <dbReference type="NCBI Taxonomy" id="1003997"/>
    <lineage>
        <taxon>Bacteria</taxon>
        <taxon>Bacillati</taxon>
        <taxon>Bacillota</taxon>
        <taxon>Bacilli</taxon>
        <taxon>Bacillales</taxon>
        <taxon>Alicyclobacillaceae</taxon>
        <taxon>Alicyclobacillus</taxon>
    </lineage>
</organism>
<evidence type="ECO:0000256" key="1">
    <source>
        <dbReference type="ARBA" id="ARBA00005417"/>
    </source>
</evidence>
<dbReference type="RefSeq" id="WP_188881074.1">
    <property type="nucleotide sequence ID" value="NZ_BMOY01000006.1"/>
</dbReference>
<accession>A0A917K590</accession>
<name>A0A917K590_9BACL</name>
<dbReference type="GO" id="GO:0016887">
    <property type="term" value="F:ATP hydrolysis activity"/>
    <property type="evidence" value="ECO:0007669"/>
    <property type="project" value="InterPro"/>
</dbReference>
<evidence type="ECO:0000256" key="3">
    <source>
        <dbReference type="ARBA" id="ARBA00022741"/>
    </source>
</evidence>
<proteinExistence type="inferred from homology"/>
<dbReference type="GO" id="GO:0016020">
    <property type="term" value="C:membrane"/>
    <property type="evidence" value="ECO:0007669"/>
    <property type="project" value="InterPro"/>
</dbReference>
<dbReference type="SUPFAM" id="SSF52540">
    <property type="entry name" value="P-loop containing nucleoside triphosphate hydrolases"/>
    <property type="match status" value="1"/>
</dbReference>
<dbReference type="GO" id="GO:0005524">
    <property type="term" value="F:ATP binding"/>
    <property type="evidence" value="ECO:0007669"/>
    <property type="project" value="UniProtKB-KW"/>
</dbReference>
<dbReference type="CDD" id="cd03225">
    <property type="entry name" value="ABC_cobalt_CbiO_domain1"/>
    <property type="match status" value="1"/>
</dbReference>
<dbReference type="InterPro" id="IPR015856">
    <property type="entry name" value="ABC_transpr_CbiO/EcfA_su"/>
</dbReference>
<keyword evidence="4" id="KW-0067">ATP-binding</keyword>
<dbReference type="Proteomes" id="UP000637695">
    <property type="component" value="Unassembled WGS sequence"/>
</dbReference>
<dbReference type="GO" id="GO:0022857">
    <property type="term" value="F:transmembrane transporter activity"/>
    <property type="evidence" value="ECO:0007669"/>
    <property type="project" value="UniProtKB-ARBA"/>
</dbReference>
<evidence type="ECO:0000256" key="2">
    <source>
        <dbReference type="ARBA" id="ARBA00022448"/>
    </source>
</evidence>
<comment type="similarity">
    <text evidence="1">Belongs to the ABC transporter superfamily.</text>
</comment>
<keyword evidence="2" id="KW-0813">Transport</keyword>